<protein>
    <submittedName>
        <fullName evidence="2">Atlastin-3</fullName>
    </submittedName>
</protein>
<dbReference type="EMBL" id="GBHO01025796">
    <property type="protein sequence ID" value="JAG17808.1"/>
    <property type="molecule type" value="Transcribed_RNA"/>
</dbReference>
<evidence type="ECO:0000259" key="1">
    <source>
        <dbReference type="Pfam" id="PF02263"/>
    </source>
</evidence>
<evidence type="ECO:0000313" key="3">
    <source>
        <dbReference type="EMBL" id="JAG51674.1"/>
    </source>
</evidence>
<feature type="domain" description="Guanylate-binding protein N-terminal" evidence="1">
    <location>
        <begin position="11"/>
        <end position="199"/>
    </location>
</feature>
<dbReference type="Gene3D" id="3.40.50.300">
    <property type="entry name" value="P-loop containing nucleotide triphosphate hydrolases"/>
    <property type="match status" value="1"/>
</dbReference>
<dbReference type="PANTHER" id="PTHR10751">
    <property type="entry name" value="GUANYLATE BINDING PROTEIN"/>
    <property type="match status" value="1"/>
</dbReference>
<dbReference type="AlphaFoldDB" id="A0A0A9XG65"/>
<sequence>MELVKRCRRGHRYKLNNEAIKSLLNAEVRDLKVAVISVFGKGSGIIFELLLKYANHRFKEERSANDDWLAEAIDPRKDTVVRTKPITIWPEFFVTNTRKLGKIAILLMGSQGILSFEEEAGTFAINVLMSSCQLFIVNRRISEEQLKHLETFTEFAKRLQDVGVINKAFQHLVFLVRGWETPTQYDFGFEGGHRYLIESVIHEARLAPGRLKTR</sequence>
<dbReference type="InterPro" id="IPR027417">
    <property type="entry name" value="P-loop_NTPase"/>
</dbReference>
<evidence type="ECO:0000313" key="2">
    <source>
        <dbReference type="EMBL" id="JAG17808.1"/>
    </source>
</evidence>
<dbReference type="EMBL" id="GBRD01014152">
    <property type="protein sequence ID" value="JAG51674.1"/>
    <property type="molecule type" value="Transcribed_RNA"/>
</dbReference>
<accession>A0A0A9XG65</accession>
<proteinExistence type="predicted"/>
<gene>
    <name evidence="2" type="primary">ATL3</name>
    <name evidence="2" type="ORF">CM83_14991</name>
</gene>
<dbReference type="GO" id="GO:0003924">
    <property type="term" value="F:GTPase activity"/>
    <property type="evidence" value="ECO:0007669"/>
    <property type="project" value="InterPro"/>
</dbReference>
<dbReference type="InterPro" id="IPR015894">
    <property type="entry name" value="Guanylate-bd_N"/>
</dbReference>
<name>A0A0A9XG65_LYGHE</name>
<reference evidence="3" key="3">
    <citation type="submission" date="2014-09" db="EMBL/GenBank/DDBJ databases">
        <authorList>
            <person name="Magalhaes I.L.F."/>
            <person name="Oliveira U."/>
            <person name="Santos F.R."/>
            <person name="Vidigal T.H.D.A."/>
            <person name="Brescovit A.D."/>
            <person name="Santos A.J."/>
        </authorList>
    </citation>
    <scope>NUCLEOTIDE SEQUENCE</scope>
</reference>
<dbReference type="Pfam" id="PF02263">
    <property type="entry name" value="GBP"/>
    <property type="match status" value="1"/>
</dbReference>
<reference evidence="2" key="2">
    <citation type="submission" date="2014-07" db="EMBL/GenBank/DDBJ databases">
        <authorList>
            <person name="Hull J."/>
        </authorList>
    </citation>
    <scope>NUCLEOTIDE SEQUENCE</scope>
</reference>
<reference evidence="2" key="1">
    <citation type="journal article" date="2014" name="PLoS ONE">
        <title>Transcriptome-Based Identification of ABC Transporters in the Western Tarnished Plant Bug Lygus hesperus.</title>
        <authorList>
            <person name="Hull J.J."/>
            <person name="Chaney K."/>
            <person name="Geib S.M."/>
            <person name="Fabrick J.A."/>
            <person name="Brent C.S."/>
            <person name="Walsh D."/>
            <person name="Lavine L.C."/>
        </authorList>
    </citation>
    <scope>NUCLEOTIDE SEQUENCE</scope>
</reference>
<organism evidence="2">
    <name type="scientific">Lygus hesperus</name>
    <name type="common">Western plant bug</name>
    <dbReference type="NCBI Taxonomy" id="30085"/>
    <lineage>
        <taxon>Eukaryota</taxon>
        <taxon>Metazoa</taxon>
        <taxon>Ecdysozoa</taxon>
        <taxon>Arthropoda</taxon>
        <taxon>Hexapoda</taxon>
        <taxon>Insecta</taxon>
        <taxon>Pterygota</taxon>
        <taxon>Neoptera</taxon>
        <taxon>Paraneoptera</taxon>
        <taxon>Hemiptera</taxon>
        <taxon>Heteroptera</taxon>
        <taxon>Panheteroptera</taxon>
        <taxon>Cimicomorpha</taxon>
        <taxon>Miridae</taxon>
        <taxon>Mirini</taxon>
        <taxon>Lygus</taxon>
    </lineage>
</organism>
<dbReference type="GO" id="GO:0005525">
    <property type="term" value="F:GTP binding"/>
    <property type="evidence" value="ECO:0007669"/>
    <property type="project" value="InterPro"/>
</dbReference>